<evidence type="ECO:0000256" key="3">
    <source>
        <dbReference type="SAM" id="Phobius"/>
    </source>
</evidence>
<keyword evidence="3" id="KW-0812">Transmembrane</keyword>
<dbReference type="InterPro" id="IPR027383">
    <property type="entry name" value="Znf_put"/>
</dbReference>
<dbReference type="Proteomes" id="UP001305606">
    <property type="component" value="Chromosome"/>
</dbReference>
<feature type="transmembrane region" description="Helical" evidence="3">
    <location>
        <begin position="115"/>
        <end position="135"/>
    </location>
</feature>
<evidence type="ECO:0000259" key="4">
    <source>
        <dbReference type="Pfam" id="PF13490"/>
    </source>
</evidence>
<evidence type="ECO:0000313" key="6">
    <source>
        <dbReference type="Proteomes" id="UP001305606"/>
    </source>
</evidence>
<keyword evidence="1" id="KW-0805">Transcription regulation</keyword>
<keyword evidence="6" id="KW-1185">Reference proteome</keyword>
<sequence length="270" mass="28073">MMPAADDQQHTAVGAYALGVLDPADAARFEDHLIGCERCAAELDELMGIPPLLAEYAADATTATTTPTTATAATPTPATALPDPAVLTARPGPELLDRLLDDVAADRKASGRRRLYLVAAAAVLIVGGPLAGAALTASSDDDGGKDQAAVSTSQQVYDQGRKYSAVDPVTKVDASVSLQQKGWGTSVALKLGNLKGPRSCDLVAIGKDGHEETVTTWAVPSSGYGVKDGDGSRWSKEPLYAQGGAAMNTDEIARFEVRTLDGRRLAEVRL</sequence>
<evidence type="ECO:0000256" key="1">
    <source>
        <dbReference type="ARBA" id="ARBA00023015"/>
    </source>
</evidence>
<evidence type="ECO:0000256" key="2">
    <source>
        <dbReference type="ARBA" id="ARBA00023163"/>
    </source>
</evidence>
<reference evidence="5 6" key="1">
    <citation type="submission" date="2023-02" db="EMBL/GenBank/DDBJ databases">
        <title>Streptomyces sp. SCA4-21 with antifungal activity against Fusarium oxysporum f. sp. cubense, Streptomyces sp. SCA2-17 with antifungal activity against Fusarium oxysporum f. sp. cubense.</title>
        <authorList>
            <person name="Qi D."/>
        </authorList>
    </citation>
    <scope>NUCLEOTIDE SEQUENCE [LARGE SCALE GENOMIC DNA]</scope>
    <source>
        <strain evidence="5 6">SCA4-21</strain>
    </source>
</reference>
<dbReference type="InterPro" id="IPR041916">
    <property type="entry name" value="Anti_sigma_zinc_sf"/>
</dbReference>
<dbReference type="EMBL" id="CP117522">
    <property type="protein sequence ID" value="WNE96900.1"/>
    <property type="molecule type" value="Genomic_DNA"/>
</dbReference>
<name>A0ABY9UYJ9_9ACTN</name>
<dbReference type="RefSeq" id="WP_311035999.1">
    <property type="nucleotide sequence ID" value="NZ_CP117522.1"/>
</dbReference>
<dbReference type="Pfam" id="PF13490">
    <property type="entry name" value="zf-HC2"/>
    <property type="match status" value="1"/>
</dbReference>
<organism evidence="5 6">
    <name type="scientific">Streptomyces luomodiensis</name>
    <dbReference type="NCBI Taxonomy" id="3026192"/>
    <lineage>
        <taxon>Bacteria</taxon>
        <taxon>Bacillati</taxon>
        <taxon>Actinomycetota</taxon>
        <taxon>Actinomycetes</taxon>
        <taxon>Kitasatosporales</taxon>
        <taxon>Streptomycetaceae</taxon>
        <taxon>Streptomyces</taxon>
    </lineage>
</organism>
<keyword evidence="3" id="KW-1133">Transmembrane helix</keyword>
<keyword evidence="2" id="KW-0804">Transcription</keyword>
<dbReference type="Gene3D" id="1.10.10.1320">
    <property type="entry name" value="Anti-sigma factor, zinc-finger domain"/>
    <property type="match status" value="1"/>
</dbReference>
<accession>A0ABY9UYJ9</accession>
<feature type="domain" description="Putative zinc-finger" evidence="4">
    <location>
        <begin position="12"/>
        <end position="40"/>
    </location>
</feature>
<protein>
    <submittedName>
        <fullName evidence="5">Zf-HC2 domain-containing protein</fullName>
    </submittedName>
</protein>
<keyword evidence="3" id="KW-0472">Membrane</keyword>
<evidence type="ECO:0000313" key="5">
    <source>
        <dbReference type="EMBL" id="WNE96900.1"/>
    </source>
</evidence>
<gene>
    <name evidence="5" type="ORF">PS467_16965</name>
</gene>
<proteinExistence type="predicted"/>